<dbReference type="Pfam" id="PF13287">
    <property type="entry name" value="Fn3_assoc"/>
    <property type="match status" value="1"/>
</dbReference>
<evidence type="ECO:0000313" key="10">
    <source>
        <dbReference type="Proteomes" id="UP001560573"/>
    </source>
</evidence>
<dbReference type="InterPro" id="IPR015882">
    <property type="entry name" value="HEX_bac_N"/>
</dbReference>
<comment type="catalytic activity">
    <reaction evidence="1">
        <text>Hydrolysis of terminal non-reducing N-acetyl-D-hexosamine residues in N-acetyl-beta-D-hexosaminides.</text>
        <dbReference type="EC" id="3.2.1.52"/>
    </reaction>
</comment>
<gene>
    <name evidence="9" type="ORF">QTN47_09815</name>
</gene>
<feature type="signal peptide" evidence="6">
    <location>
        <begin position="1"/>
        <end position="20"/>
    </location>
</feature>
<dbReference type="RefSeq" id="WP_369329193.1">
    <property type="nucleotide sequence ID" value="NZ_JAULBC010000002.1"/>
</dbReference>
<dbReference type="PANTHER" id="PTHR22600">
    <property type="entry name" value="BETA-HEXOSAMINIDASE"/>
    <property type="match status" value="1"/>
</dbReference>
<evidence type="ECO:0000256" key="2">
    <source>
        <dbReference type="ARBA" id="ARBA00006285"/>
    </source>
</evidence>
<keyword evidence="10" id="KW-1185">Reference proteome</keyword>
<dbReference type="CDD" id="cd06563">
    <property type="entry name" value="GH20_chitobiase-like"/>
    <property type="match status" value="1"/>
</dbReference>
<dbReference type="SUPFAM" id="SSF55545">
    <property type="entry name" value="beta-N-acetylhexosaminidase-like domain"/>
    <property type="match status" value="1"/>
</dbReference>
<dbReference type="Proteomes" id="UP001560573">
    <property type="component" value="Unassembled WGS sequence"/>
</dbReference>
<dbReference type="PANTHER" id="PTHR22600:SF57">
    <property type="entry name" value="BETA-N-ACETYLHEXOSAMINIDASE"/>
    <property type="match status" value="1"/>
</dbReference>
<reference evidence="9 10" key="1">
    <citation type="submission" date="2023-07" db="EMBL/GenBank/DDBJ databases">
        <authorList>
            <person name="Lian W.-H."/>
        </authorList>
    </citation>
    <scope>NUCLEOTIDE SEQUENCE [LARGE SCALE GENOMIC DNA]</scope>
    <source>
        <strain evidence="9 10">SYSU DXS3180</strain>
    </source>
</reference>
<dbReference type="PRINTS" id="PR00738">
    <property type="entry name" value="GLHYDRLASE20"/>
</dbReference>
<evidence type="ECO:0000259" key="8">
    <source>
        <dbReference type="Pfam" id="PF02838"/>
    </source>
</evidence>
<dbReference type="Pfam" id="PF00728">
    <property type="entry name" value="Glyco_hydro_20"/>
    <property type="match status" value="1"/>
</dbReference>
<comment type="caution">
    <text evidence="9">The sequence shown here is derived from an EMBL/GenBank/DDBJ whole genome shotgun (WGS) entry which is preliminary data.</text>
</comment>
<dbReference type="EMBL" id="JAULBC010000002">
    <property type="protein sequence ID" value="MEX6687790.1"/>
    <property type="molecule type" value="Genomic_DNA"/>
</dbReference>
<evidence type="ECO:0000256" key="1">
    <source>
        <dbReference type="ARBA" id="ARBA00001231"/>
    </source>
</evidence>
<organism evidence="9 10">
    <name type="scientific">Danxiaibacter flavus</name>
    <dbReference type="NCBI Taxonomy" id="3049108"/>
    <lineage>
        <taxon>Bacteria</taxon>
        <taxon>Pseudomonadati</taxon>
        <taxon>Bacteroidota</taxon>
        <taxon>Chitinophagia</taxon>
        <taxon>Chitinophagales</taxon>
        <taxon>Chitinophagaceae</taxon>
        <taxon>Danxiaibacter</taxon>
    </lineage>
</organism>
<feature type="domain" description="Glycoside hydrolase family 20 catalytic" evidence="7">
    <location>
        <begin position="165"/>
        <end position="511"/>
    </location>
</feature>
<feature type="chain" id="PRO_5047340716" description="beta-N-acetylhexosaminidase" evidence="6">
    <location>
        <begin position="21"/>
        <end position="628"/>
    </location>
</feature>
<protein>
    <recommendedName>
        <fullName evidence="3">beta-N-acetylhexosaminidase</fullName>
        <ecNumber evidence="3">3.2.1.52</ecNumber>
    </recommendedName>
</protein>
<evidence type="ECO:0000256" key="5">
    <source>
        <dbReference type="ARBA" id="ARBA00023295"/>
    </source>
</evidence>
<evidence type="ECO:0000259" key="7">
    <source>
        <dbReference type="Pfam" id="PF00728"/>
    </source>
</evidence>
<dbReference type="Gene3D" id="3.20.20.80">
    <property type="entry name" value="Glycosidases"/>
    <property type="match status" value="1"/>
</dbReference>
<dbReference type="InterPro" id="IPR025705">
    <property type="entry name" value="Beta_hexosaminidase_sua/sub"/>
</dbReference>
<comment type="similarity">
    <text evidence="2">Belongs to the glycosyl hydrolase 20 family.</text>
</comment>
<keyword evidence="5" id="KW-0326">Glycosidase</keyword>
<dbReference type="InterPro" id="IPR017853">
    <property type="entry name" value="GH"/>
</dbReference>
<proteinExistence type="inferred from homology"/>
<feature type="domain" description="Beta-hexosaminidase bacterial type N-terminal" evidence="8">
    <location>
        <begin position="24"/>
        <end position="162"/>
    </location>
</feature>
<evidence type="ECO:0000256" key="3">
    <source>
        <dbReference type="ARBA" id="ARBA00012663"/>
    </source>
</evidence>
<name>A0ABV3ZE46_9BACT</name>
<sequence>MKKISLFCCLVLMTVVITNAKEKINIIPRPVSVTEKDGSLTLNSKTNVYVAGDKDLISTVQFFTKKIQSATGIDLKIKNVVPKTLPASSIVVQIAKTYDKTLQEEGYSLKVSPLKIEITANKPQGIFYGMQSLLQLMPADVESIELKSLSQVSVPCVDITDYPRFGWRGMMLDVSRHFFTKKEVKQYIDEMVKYKYNTLHLHLTDDNGWRVEIKSIPGLTQKGAWRVPRYGRWGKFESPQPDEKTTYGGFYTQDDIRELIHYAADRYVTVLPEVDIPAHSLAMISAFPGLSCTQLQYPVNPGSEFYKKEDNALCIGNDSVFLMLDKIFTELAQLFPHPYMHVGGDEAYKGFWEKCPKCQKRMADEHLKNVDELQSYFIKRMENMLLAKNKKLIGWDEILEGGLAPEATVMSWRGMKGGIEAAKMNHHVVMTPYDHCYIDLYQGEPTNEPATYSMCRLSDSYNWDPVPDGVDEKFILGGQANLWTESVPNFRHAQYMTWPRSLALAEVYWSPKNQKDWNNFVDRMETQLPRLDKSGTKYATSFYNAIVKPVKADNTESLAVTLSSELGGTEIYYTFDGTDPDNHSPKYKGEPIGFWKGADEIRVIVYKNNQPVGKQVNLKLDELKKRLK</sequence>
<dbReference type="Gene3D" id="3.30.379.10">
    <property type="entry name" value="Chitobiase/beta-hexosaminidase domain 2-like"/>
    <property type="match status" value="1"/>
</dbReference>
<keyword evidence="6" id="KW-0732">Signal</keyword>
<evidence type="ECO:0000256" key="4">
    <source>
        <dbReference type="ARBA" id="ARBA00022801"/>
    </source>
</evidence>
<dbReference type="InterPro" id="IPR029018">
    <property type="entry name" value="Hex-like_dom2"/>
</dbReference>
<dbReference type="InterPro" id="IPR015883">
    <property type="entry name" value="Glyco_hydro_20_cat"/>
</dbReference>
<accession>A0ABV3ZE46</accession>
<evidence type="ECO:0000313" key="9">
    <source>
        <dbReference type="EMBL" id="MEX6687790.1"/>
    </source>
</evidence>
<evidence type="ECO:0000256" key="6">
    <source>
        <dbReference type="SAM" id="SignalP"/>
    </source>
</evidence>
<dbReference type="EC" id="3.2.1.52" evidence="3"/>
<dbReference type="PIRSF" id="PIRSF001093">
    <property type="entry name" value="B-hxosamndse_ab_euk"/>
    <property type="match status" value="1"/>
</dbReference>
<dbReference type="InterPro" id="IPR026876">
    <property type="entry name" value="Fn3_assoc_repeat"/>
</dbReference>
<dbReference type="Pfam" id="PF02838">
    <property type="entry name" value="Glyco_hydro_20b"/>
    <property type="match status" value="1"/>
</dbReference>
<dbReference type="SUPFAM" id="SSF51445">
    <property type="entry name" value="(Trans)glycosidases"/>
    <property type="match status" value="1"/>
</dbReference>
<keyword evidence="4" id="KW-0378">Hydrolase</keyword>